<dbReference type="PANTHER" id="PTHR30055:SF238">
    <property type="entry name" value="MYCOFACTOCIN BIOSYNTHESIS TRANSCRIPTIONAL REGULATOR MFTR-RELATED"/>
    <property type="match status" value="1"/>
</dbReference>
<keyword evidence="3" id="KW-0804">Transcription</keyword>
<dbReference type="InterPro" id="IPR050109">
    <property type="entry name" value="HTH-type_TetR-like_transc_reg"/>
</dbReference>
<dbReference type="InterPro" id="IPR023772">
    <property type="entry name" value="DNA-bd_HTH_TetR-type_CS"/>
</dbReference>
<evidence type="ECO:0000256" key="3">
    <source>
        <dbReference type="ARBA" id="ARBA00023163"/>
    </source>
</evidence>
<name>A0ABX5TRG0_STRGD</name>
<organism evidence="6 7">
    <name type="scientific">Streptomyces griseoviridis</name>
    <dbReference type="NCBI Taxonomy" id="45398"/>
    <lineage>
        <taxon>Bacteria</taxon>
        <taxon>Bacillati</taxon>
        <taxon>Actinomycetota</taxon>
        <taxon>Actinomycetes</taxon>
        <taxon>Kitasatosporales</taxon>
        <taxon>Streptomycetaceae</taxon>
        <taxon>Streptomyces</taxon>
    </lineage>
</organism>
<feature type="DNA-binding region" description="H-T-H motif" evidence="4">
    <location>
        <begin position="38"/>
        <end position="57"/>
    </location>
</feature>
<keyword evidence="2 4" id="KW-0238">DNA-binding</keyword>
<sequence length="201" mass="21724">MLVMRAEGLRERGKARKREAIVSAAHELFAERGYDAATITDISEKAGVSRRTVTLYFPTKLSIALAHLDAVEERIFSAVREREPGWSVIDALEHWLNEERSHQDELDALTDRMLTLNPQLQAPHQARVAEIVENGARHLAEEMGVPPDARDARLAAAAAAALVSSLGPAPGREDIAAAMTFLRAGISAVSGPDNGAVRADS</sequence>
<evidence type="ECO:0000313" key="7">
    <source>
        <dbReference type="Proteomes" id="UP000501753"/>
    </source>
</evidence>
<accession>A0ABX5TRG0</accession>
<reference evidence="6 7" key="1">
    <citation type="submission" date="2018-04" db="EMBL/GenBank/DDBJ databases">
        <title>Complete genome sequences of Streptomyces griseoviridis K61 and characterization of antagonistic properties of biological control agents.</title>
        <authorList>
            <person name="Mariita R.M."/>
            <person name="Sello J.K."/>
        </authorList>
    </citation>
    <scope>NUCLEOTIDE SEQUENCE [LARGE SCALE GENOMIC DNA]</scope>
    <source>
        <strain evidence="6 7">K61</strain>
    </source>
</reference>
<proteinExistence type="predicted"/>
<dbReference type="PANTHER" id="PTHR30055">
    <property type="entry name" value="HTH-TYPE TRANSCRIPTIONAL REGULATOR RUTR"/>
    <property type="match status" value="1"/>
</dbReference>
<keyword evidence="1" id="KW-0805">Transcription regulation</keyword>
<keyword evidence="7" id="KW-1185">Reference proteome</keyword>
<evidence type="ECO:0000256" key="1">
    <source>
        <dbReference type="ARBA" id="ARBA00023015"/>
    </source>
</evidence>
<evidence type="ECO:0000259" key="5">
    <source>
        <dbReference type="PROSITE" id="PS50977"/>
    </source>
</evidence>
<dbReference type="Proteomes" id="UP000501753">
    <property type="component" value="Chromosome"/>
</dbReference>
<dbReference type="Gene3D" id="1.10.357.10">
    <property type="entry name" value="Tetracycline Repressor, domain 2"/>
    <property type="match status" value="1"/>
</dbReference>
<dbReference type="InterPro" id="IPR009057">
    <property type="entry name" value="Homeodomain-like_sf"/>
</dbReference>
<dbReference type="SUPFAM" id="SSF46689">
    <property type="entry name" value="Homeodomain-like"/>
    <property type="match status" value="1"/>
</dbReference>
<dbReference type="InterPro" id="IPR001647">
    <property type="entry name" value="HTH_TetR"/>
</dbReference>
<feature type="domain" description="HTH tetR-type" evidence="5">
    <location>
        <begin position="15"/>
        <end position="75"/>
    </location>
</feature>
<evidence type="ECO:0000256" key="4">
    <source>
        <dbReference type="PROSITE-ProRule" id="PRU00335"/>
    </source>
</evidence>
<dbReference type="EMBL" id="CP029078">
    <property type="protein sequence ID" value="QCN84265.1"/>
    <property type="molecule type" value="Genomic_DNA"/>
</dbReference>
<dbReference type="Pfam" id="PF00440">
    <property type="entry name" value="TetR_N"/>
    <property type="match status" value="1"/>
</dbReference>
<evidence type="ECO:0000313" key="6">
    <source>
        <dbReference type="EMBL" id="QCN84265.1"/>
    </source>
</evidence>
<dbReference type="PROSITE" id="PS50977">
    <property type="entry name" value="HTH_TETR_2"/>
    <property type="match status" value="1"/>
</dbReference>
<dbReference type="PRINTS" id="PR00455">
    <property type="entry name" value="HTHTETR"/>
</dbReference>
<evidence type="ECO:0000256" key="2">
    <source>
        <dbReference type="ARBA" id="ARBA00023125"/>
    </source>
</evidence>
<dbReference type="Gene3D" id="1.10.10.60">
    <property type="entry name" value="Homeodomain-like"/>
    <property type="match status" value="1"/>
</dbReference>
<dbReference type="PROSITE" id="PS01081">
    <property type="entry name" value="HTH_TETR_1"/>
    <property type="match status" value="1"/>
</dbReference>
<protein>
    <submittedName>
        <fullName evidence="6">Cell wall protein</fullName>
    </submittedName>
</protein>
<gene>
    <name evidence="6" type="ORF">DDJ31_04125</name>
</gene>